<dbReference type="AlphaFoldDB" id="A0A7J6X8B6"/>
<dbReference type="Proteomes" id="UP000554482">
    <property type="component" value="Unassembled WGS sequence"/>
</dbReference>
<proteinExistence type="predicted"/>
<evidence type="ECO:0000313" key="1">
    <source>
        <dbReference type="EMBL" id="KAF5204810.1"/>
    </source>
</evidence>
<organism evidence="1 2">
    <name type="scientific">Thalictrum thalictroides</name>
    <name type="common">Rue-anemone</name>
    <name type="synonym">Anemone thalictroides</name>
    <dbReference type="NCBI Taxonomy" id="46969"/>
    <lineage>
        <taxon>Eukaryota</taxon>
        <taxon>Viridiplantae</taxon>
        <taxon>Streptophyta</taxon>
        <taxon>Embryophyta</taxon>
        <taxon>Tracheophyta</taxon>
        <taxon>Spermatophyta</taxon>
        <taxon>Magnoliopsida</taxon>
        <taxon>Ranunculales</taxon>
        <taxon>Ranunculaceae</taxon>
        <taxon>Thalictroideae</taxon>
        <taxon>Thalictrum</taxon>
    </lineage>
</organism>
<keyword evidence="2" id="KW-1185">Reference proteome</keyword>
<accession>A0A7J6X8B6</accession>
<dbReference type="EMBL" id="JABWDY010004945">
    <property type="protein sequence ID" value="KAF5204810.1"/>
    <property type="molecule type" value="Genomic_DNA"/>
</dbReference>
<comment type="caution">
    <text evidence="1">The sequence shown here is derived from an EMBL/GenBank/DDBJ whole genome shotgun (WGS) entry which is preliminary data.</text>
</comment>
<reference evidence="1 2" key="1">
    <citation type="submission" date="2020-06" db="EMBL/GenBank/DDBJ databases">
        <title>Transcriptomic and genomic resources for Thalictrum thalictroides and T. hernandezii: Facilitating candidate gene discovery in an emerging model plant lineage.</title>
        <authorList>
            <person name="Arias T."/>
            <person name="Riano-Pachon D.M."/>
            <person name="Di Stilio V.S."/>
        </authorList>
    </citation>
    <scope>NUCLEOTIDE SEQUENCE [LARGE SCALE GENOMIC DNA]</scope>
    <source>
        <strain evidence="2">cv. WT478/WT964</strain>
        <tissue evidence="1">Leaves</tissue>
    </source>
</reference>
<sequence length="61" mass="6735">MHISECRTNHSLANGYASKPMVTRTVVCALFHRGSANGNRRLNKVAHNSLAHLQESISMTD</sequence>
<evidence type="ECO:0000313" key="2">
    <source>
        <dbReference type="Proteomes" id="UP000554482"/>
    </source>
</evidence>
<name>A0A7J6X8B6_THATH</name>
<protein>
    <submittedName>
        <fullName evidence="1">Uncharacterized protein</fullName>
    </submittedName>
</protein>
<gene>
    <name evidence="1" type="ORF">FRX31_005602</name>
</gene>